<gene>
    <name evidence="1" type="ORF">Cvel_15311</name>
</gene>
<dbReference type="EMBL" id="CDMZ01000139">
    <property type="protein sequence ID" value="CEM07705.1"/>
    <property type="molecule type" value="Genomic_DNA"/>
</dbReference>
<reference evidence="1" key="1">
    <citation type="submission" date="2014-11" db="EMBL/GenBank/DDBJ databases">
        <authorList>
            <person name="Otto D Thomas"/>
            <person name="Naeem Raeece"/>
        </authorList>
    </citation>
    <scope>NUCLEOTIDE SEQUENCE</scope>
</reference>
<proteinExistence type="predicted"/>
<name>A0A0G4F5R6_9ALVE</name>
<organism evidence="1">
    <name type="scientific">Chromera velia CCMP2878</name>
    <dbReference type="NCBI Taxonomy" id="1169474"/>
    <lineage>
        <taxon>Eukaryota</taxon>
        <taxon>Sar</taxon>
        <taxon>Alveolata</taxon>
        <taxon>Colpodellida</taxon>
        <taxon>Chromeraceae</taxon>
        <taxon>Chromera</taxon>
    </lineage>
</organism>
<protein>
    <submittedName>
        <fullName evidence="1">Uncharacterized protein</fullName>
    </submittedName>
</protein>
<dbReference type="VEuPathDB" id="CryptoDB:Cvel_15311"/>
<evidence type="ECO:0000313" key="1">
    <source>
        <dbReference type="EMBL" id="CEM07705.1"/>
    </source>
</evidence>
<accession>A0A0G4F5R6</accession>
<dbReference type="AlphaFoldDB" id="A0A0G4F5R6"/>
<sequence length="109" mass="12117">MRCRVAVKESRGQETEVTFLGLKIFRTGVQPEQSKTDQNFLATPPLSSLNVRTPVKGSRECLRSSQSALTDLRRDAEGREEMAQVESFLFGFGDGKGGRRPRFLPGSLL</sequence>